<keyword evidence="7 9" id="KW-0479">Metal-binding</keyword>
<feature type="transmembrane region" description="Helical" evidence="7">
    <location>
        <begin position="132"/>
        <end position="149"/>
    </location>
</feature>
<dbReference type="PANTHER" id="PTHR22926">
    <property type="entry name" value="PHOSPHO-N-ACETYLMURAMOYL-PENTAPEPTIDE-TRANSFERASE"/>
    <property type="match status" value="1"/>
</dbReference>
<feature type="transmembrane region" description="Helical" evidence="7">
    <location>
        <begin position="194"/>
        <end position="214"/>
    </location>
</feature>
<evidence type="ECO:0000256" key="8">
    <source>
        <dbReference type="NCBIfam" id="TIGR00445"/>
    </source>
</evidence>
<comment type="function">
    <text evidence="7">Catalyzes the initial step of the lipid cycle reactions in the biosynthesis of the cell wall peptidoglycan: transfers peptidoglycan precursor phospho-MurNAc-pentapeptide from UDP-MurNAc-pentapeptide onto the lipid carrier undecaprenyl phosphate, yielding undecaprenyl-pyrophosphoryl-MurNAc-pentapeptide, known as lipid I.</text>
</comment>
<evidence type="ECO:0000256" key="3">
    <source>
        <dbReference type="ARBA" id="ARBA00022679"/>
    </source>
</evidence>
<dbReference type="GO" id="GO:0008360">
    <property type="term" value="P:regulation of cell shape"/>
    <property type="evidence" value="ECO:0007669"/>
    <property type="project" value="UniProtKB-KW"/>
</dbReference>
<dbReference type="GO" id="GO:0008963">
    <property type="term" value="F:phospho-N-acetylmuramoyl-pentapeptide-transferase activity"/>
    <property type="evidence" value="ECO:0007669"/>
    <property type="project" value="UniProtKB-UniRule"/>
</dbReference>
<dbReference type="UniPathway" id="UPA00219"/>
<dbReference type="AlphaFoldDB" id="A0A1H6I0V0"/>
<keyword evidence="6 7" id="KW-0472">Membrane</keyword>
<keyword evidence="7" id="KW-0573">Peptidoglycan synthesis</keyword>
<feature type="transmembrane region" description="Helical" evidence="7">
    <location>
        <begin position="55"/>
        <end position="76"/>
    </location>
</feature>
<dbReference type="PANTHER" id="PTHR22926:SF5">
    <property type="entry name" value="PHOSPHO-N-ACETYLMURAMOYL-PENTAPEPTIDE-TRANSFERASE HOMOLOG"/>
    <property type="match status" value="1"/>
</dbReference>
<keyword evidence="7 9" id="KW-0460">Magnesium</keyword>
<protein>
    <recommendedName>
        <fullName evidence="7 8">Phospho-N-acetylmuramoyl-pentapeptide-transferase</fullName>
        <ecNumber evidence="7 8">2.7.8.13</ecNumber>
    </recommendedName>
    <alternativeName>
        <fullName evidence="7">UDP-MurNAc-pentapeptide phosphotransferase</fullName>
    </alternativeName>
</protein>
<gene>
    <name evidence="7" type="primary">mraY</name>
    <name evidence="10" type="ORF">SAMN02910265_00476</name>
</gene>
<keyword evidence="7" id="KW-0131">Cell cycle</keyword>
<feature type="transmembrane region" description="Helical" evidence="7">
    <location>
        <begin position="220"/>
        <end position="237"/>
    </location>
</feature>
<keyword evidence="7" id="KW-0961">Cell wall biogenesis/degradation</keyword>
<keyword evidence="4 7" id="KW-0812">Transmembrane</keyword>
<feature type="transmembrane region" description="Helical" evidence="7">
    <location>
        <begin position="169"/>
        <end position="187"/>
    </location>
</feature>
<dbReference type="GO" id="GO:0046872">
    <property type="term" value="F:metal ion binding"/>
    <property type="evidence" value="ECO:0007669"/>
    <property type="project" value="UniProtKB-KW"/>
</dbReference>
<evidence type="ECO:0000256" key="6">
    <source>
        <dbReference type="ARBA" id="ARBA00023136"/>
    </source>
</evidence>
<dbReference type="EC" id="2.7.8.13" evidence="7 8"/>
<comment type="similarity">
    <text evidence="2 7">Belongs to the glycosyltransferase 4 family. MraY subfamily.</text>
</comment>
<keyword evidence="7" id="KW-0132">Cell division</keyword>
<keyword evidence="7" id="KW-1003">Cell membrane</keyword>
<feature type="transmembrane region" description="Helical" evidence="7">
    <location>
        <begin position="323"/>
        <end position="345"/>
    </location>
</feature>
<proteinExistence type="inferred from homology"/>
<dbReference type="Pfam" id="PF00953">
    <property type="entry name" value="Glycos_transf_4"/>
    <property type="match status" value="1"/>
</dbReference>
<dbReference type="EMBL" id="FNWV01000001">
    <property type="protein sequence ID" value="SEH41053.1"/>
    <property type="molecule type" value="Genomic_DNA"/>
</dbReference>
<evidence type="ECO:0000256" key="1">
    <source>
        <dbReference type="ARBA" id="ARBA00004141"/>
    </source>
</evidence>
<evidence type="ECO:0000313" key="11">
    <source>
        <dbReference type="Proteomes" id="UP000183190"/>
    </source>
</evidence>
<keyword evidence="5 7" id="KW-1133">Transmembrane helix</keyword>
<dbReference type="GO" id="GO:0051992">
    <property type="term" value="F:UDP-N-acetylmuramoyl-L-alanyl-D-glutamyl-meso-2,6-diaminopimelyl-D-alanyl-D-alanine:undecaprenyl-phosphate transferase activity"/>
    <property type="evidence" value="ECO:0007669"/>
    <property type="project" value="RHEA"/>
</dbReference>
<organism evidence="10 11">
    <name type="scientific">Ruminococcus flavefaciens</name>
    <dbReference type="NCBI Taxonomy" id="1265"/>
    <lineage>
        <taxon>Bacteria</taxon>
        <taxon>Bacillati</taxon>
        <taxon>Bacillota</taxon>
        <taxon>Clostridia</taxon>
        <taxon>Eubacteriales</taxon>
        <taxon>Oscillospiraceae</taxon>
        <taxon>Ruminococcus</taxon>
    </lineage>
</organism>
<dbReference type="NCBIfam" id="TIGR00445">
    <property type="entry name" value="mraY"/>
    <property type="match status" value="1"/>
</dbReference>
<keyword evidence="3 7" id="KW-0808">Transferase</keyword>
<dbReference type="HAMAP" id="MF_00038">
    <property type="entry name" value="MraY"/>
    <property type="match status" value="1"/>
</dbReference>
<evidence type="ECO:0000256" key="4">
    <source>
        <dbReference type="ARBA" id="ARBA00022692"/>
    </source>
</evidence>
<evidence type="ECO:0000256" key="5">
    <source>
        <dbReference type="ARBA" id="ARBA00022989"/>
    </source>
</evidence>
<feature type="transmembrane region" description="Helical" evidence="7">
    <location>
        <begin position="269"/>
        <end position="292"/>
    </location>
</feature>
<accession>A0A1H6I0V0</accession>
<evidence type="ECO:0000313" key="10">
    <source>
        <dbReference type="EMBL" id="SEH41053.1"/>
    </source>
</evidence>
<comment type="subcellular location">
    <subcellularLocation>
        <location evidence="7">Cell membrane</location>
        <topology evidence="7">Multi-pass membrane protein</topology>
    </subcellularLocation>
    <subcellularLocation>
        <location evidence="1">Membrane</location>
        <topology evidence="1">Multi-pass membrane protein</topology>
    </subcellularLocation>
</comment>
<dbReference type="PROSITE" id="PS01348">
    <property type="entry name" value="MRAY_2"/>
    <property type="match status" value="1"/>
</dbReference>
<feature type="binding site" evidence="9">
    <location>
        <position position="246"/>
    </location>
    <ligand>
        <name>Mg(2+)</name>
        <dbReference type="ChEBI" id="CHEBI:18420"/>
    </ligand>
</feature>
<name>A0A1H6I0V0_RUMFL</name>
<comment type="cofactor">
    <cofactor evidence="7 9">
        <name>Mg(2+)</name>
        <dbReference type="ChEBI" id="CHEBI:18420"/>
    </cofactor>
</comment>
<feature type="binding site" evidence="9">
    <location>
        <position position="186"/>
    </location>
    <ligand>
        <name>Mg(2+)</name>
        <dbReference type="ChEBI" id="CHEBI:18420"/>
    </ligand>
</feature>
<evidence type="ECO:0000256" key="9">
    <source>
        <dbReference type="PIRSR" id="PIRSR600715-1"/>
    </source>
</evidence>
<dbReference type="RefSeq" id="WP_081348080.1">
    <property type="nucleotide sequence ID" value="NZ_FNWV01000001.1"/>
</dbReference>
<evidence type="ECO:0000256" key="2">
    <source>
        <dbReference type="ARBA" id="ARBA00005583"/>
    </source>
</evidence>
<feature type="transmembrane region" description="Helical" evidence="7">
    <location>
        <begin position="244"/>
        <end position="263"/>
    </location>
</feature>
<feature type="transmembrane region" description="Helical" evidence="7">
    <location>
        <begin position="91"/>
        <end position="112"/>
    </location>
</feature>
<sequence>MSFWIINLVTALLSFVIAGVSGIFLVPFLHKIKFGQPIKTVDGPKWHAKKQGTPTMGGFMFIISTVLTAIAGYWIYRWKVGIDTTDKKSFYPFYLMLGCILFSAAFGIIGFIDDYTKVARKKNDGLTPWQKIALQLVFSVGFLAVIHFFGDGETRIDLGFWKSPSLGIFYYILMMAVIIYLTNAVNLTDGVDGLCGSVTFVAMLIFTVCCTILKKDEMTCFTMALAGGCLGFLLWNLNPAKCFMGDTGSMFLGAAVTGVGLILHKHLLLILVALVYILEALSVMIQVTYFKYTKKKYGEGRRIFKMTPIHHHFEMSGFSEYKIVISFSLFGMIFGVLGIITLLALN</sequence>
<dbReference type="InterPro" id="IPR003524">
    <property type="entry name" value="PNAcMuramoyl-5peptid_Trfase"/>
</dbReference>
<feature type="transmembrane region" description="Helical" evidence="7">
    <location>
        <begin position="6"/>
        <end position="29"/>
    </location>
</feature>
<evidence type="ECO:0000256" key="7">
    <source>
        <dbReference type="HAMAP-Rule" id="MF_00038"/>
    </source>
</evidence>
<dbReference type="GO" id="GO:0005886">
    <property type="term" value="C:plasma membrane"/>
    <property type="evidence" value="ECO:0007669"/>
    <property type="project" value="UniProtKB-SubCell"/>
</dbReference>
<comment type="catalytic activity">
    <reaction evidence="7">
        <text>UDP-N-acetyl-alpha-D-muramoyl-L-alanyl-gamma-D-glutamyl-meso-2,6-diaminopimeloyl-D-alanyl-D-alanine + di-trans,octa-cis-undecaprenyl phosphate = di-trans,octa-cis-undecaprenyl diphospho-N-acetyl-alpha-D-muramoyl-L-alanyl-D-glutamyl-meso-2,6-diaminopimeloyl-D-alanyl-D-alanine + UMP</text>
        <dbReference type="Rhea" id="RHEA:28386"/>
        <dbReference type="ChEBI" id="CHEBI:57865"/>
        <dbReference type="ChEBI" id="CHEBI:60392"/>
        <dbReference type="ChEBI" id="CHEBI:61386"/>
        <dbReference type="ChEBI" id="CHEBI:61387"/>
        <dbReference type="EC" id="2.7.8.13"/>
    </reaction>
</comment>
<dbReference type="Proteomes" id="UP000183190">
    <property type="component" value="Unassembled WGS sequence"/>
</dbReference>
<dbReference type="GO" id="GO:0009252">
    <property type="term" value="P:peptidoglycan biosynthetic process"/>
    <property type="evidence" value="ECO:0007669"/>
    <property type="project" value="UniProtKB-UniRule"/>
</dbReference>
<dbReference type="InterPro" id="IPR000715">
    <property type="entry name" value="Glycosyl_transferase_4"/>
</dbReference>
<dbReference type="CDD" id="cd06852">
    <property type="entry name" value="GT_MraY"/>
    <property type="match status" value="1"/>
</dbReference>
<reference evidence="10 11" key="1">
    <citation type="submission" date="2016-10" db="EMBL/GenBank/DDBJ databases">
        <authorList>
            <person name="de Groot N.N."/>
        </authorList>
    </citation>
    <scope>NUCLEOTIDE SEQUENCE [LARGE SCALE GENOMIC DNA]</scope>
    <source>
        <strain evidence="10 11">YAD2003</strain>
    </source>
</reference>
<dbReference type="GO" id="GO:0071555">
    <property type="term" value="P:cell wall organization"/>
    <property type="evidence" value="ECO:0007669"/>
    <property type="project" value="UniProtKB-KW"/>
</dbReference>
<dbReference type="OrthoDB" id="9805475at2"/>
<comment type="pathway">
    <text evidence="7">Cell wall biogenesis; peptidoglycan biosynthesis.</text>
</comment>
<dbReference type="InterPro" id="IPR018480">
    <property type="entry name" value="PNAcMuramoyl-5peptid_Trfase_CS"/>
</dbReference>
<dbReference type="GO" id="GO:0051301">
    <property type="term" value="P:cell division"/>
    <property type="evidence" value="ECO:0007669"/>
    <property type="project" value="UniProtKB-KW"/>
</dbReference>
<keyword evidence="7" id="KW-0133">Cell shape</keyword>